<proteinExistence type="predicted"/>
<reference evidence="1" key="1">
    <citation type="submission" date="2021-03" db="EMBL/GenBank/DDBJ databases">
        <title>Revisited historic fungal species revealed as producer of novel bioactive compounds through whole genome sequencing and comparative genomics.</title>
        <authorList>
            <person name="Vignolle G.A."/>
            <person name="Hochenegger N."/>
            <person name="Mach R.L."/>
            <person name="Mach-Aigner A.R."/>
            <person name="Javad Rahimi M."/>
            <person name="Salim K.A."/>
            <person name="Chan C.M."/>
            <person name="Lim L.B.L."/>
            <person name="Cai F."/>
            <person name="Druzhinina I.S."/>
            <person name="U'Ren J.M."/>
            <person name="Derntl C."/>
        </authorList>
    </citation>
    <scope>NUCLEOTIDE SEQUENCE</scope>
    <source>
        <strain evidence="1">TUCIM 5799</strain>
    </source>
</reference>
<sequence length="132" mass="15453">MIESVQSLVRNILHPKQARHHRQLEQELVQLANPKNDSEREKLFSLLRGEVCNIVERIESLEYNEPKDVKHQLRDCMCCATDVEVLIRKIVRATKDQDVKVGLEKQMNRLRVCVYPEIQRVKKLLVPNVDDA</sequence>
<keyword evidence="2" id="KW-1185">Reference proteome</keyword>
<dbReference type="AlphaFoldDB" id="A0A9P9W896"/>
<gene>
    <name evidence="1" type="ORF">JX265_013551</name>
</gene>
<name>A0A9P9W896_9PEZI</name>
<organism evidence="1 2">
    <name type="scientific">Neoarthrinium moseri</name>
    <dbReference type="NCBI Taxonomy" id="1658444"/>
    <lineage>
        <taxon>Eukaryota</taxon>
        <taxon>Fungi</taxon>
        <taxon>Dikarya</taxon>
        <taxon>Ascomycota</taxon>
        <taxon>Pezizomycotina</taxon>
        <taxon>Sordariomycetes</taxon>
        <taxon>Xylariomycetidae</taxon>
        <taxon>Amphisphaeriales</taxon>
        <taxon>Apiosporaceae</taxon>
        <taxon>Neoarthrinium</taxon>
    </lineage>
</organism>
<comment type="caution">
    <text evidence="1">The sequence shown here is derived from an EMBL/GenBank/DDBJ whole genome shotgun (WGS) entry which is preliminary data.</text>
</comment>
<evidence type="ECO:0000313" key="2">
    <source>
        <dbReference type="Proteomes" id="UP000829685"/>
    </source>
</evidence>
<dbReference type="Proteomes" id="UP000829685">
    <property type="component" value="Unassembled WGS sequence"/>
</dbReference>
<accession>A0A9P9W896</accession>
<protein>
    <submittedName>
        <fullName evidence="1">Uncharacterized protein</fullName>
    </submittedName>
</protein>
<dbReference type="EMBL" id="JAFIMR010000074">
    <property type="protein sequence ID" value="KAI1849848.1"/>
    <property type="molecule type" value="Genomic_DNA"/>
</dbReference>
<evidence type="ECO:0000313" key="1">
    <source>
        <dbReference type="EMBL" id="KAI1849848.1"/>
    </source>
</evidence>